<sequence length="102" mass="11633">MHWASTHLFDQTFDETLALLEETRHHVDMVAHGGLDGVPQDQMLRTVRDLSYLTSQVTGMMSLLMLYRSAANGELDDSGFQACAALWGRNWSRPARRWLRIA</sequence>
<dbReference type="OrthoDB" id="9799531at2"/>
<dbReference type="Proteomes" id="UP000185678">
    <property type="component" value="Unassembled WGS sequence"/>
</dbReference>
<accession>A0A1N7MQ79</accession>
<dbReference type="STRING" id="80876.SAMN05421779_104269"/>
<dbReference type="InterPro" id="IPR038301">
    <property type="entry name" value="AraC-like_sf"/>
</dbReference>
<gene>
    <name evidence="1" type="ORF">SAMN05421779_104269</name>
</gene>
<name>A0A1N7MQ79_9PROT</name>
<dbReference type="Gene3D" id="1.10.8.930">
    <property type="entry name" value="Protein of unknown function DUF1465"/>
    <property type="match status" value="1"/>
</dbReference>
<evidence type="ECO:0000313" key="2">
    <source>
        <dbReference type="Proteomes" id="UP000185678"/>
    </source>
</evidence>
<reference evidence="1 2" key="1">
    <citation type="submission" date="2017-01" db="EMBL/GenBank/DDBJ databases">
        <authorList>
            <person name="Mah S.A."/>
            <person name="Swanson W.J."/>
            <person name="Moy G.W."/>
            <person name="Vacquier V.D."/>
        </authorList>
    </citation>
    <scope>NUCLEOTIDE SEQUENCE [LARGE SCALE GENOMIC DNA]</scope>
    <source>
        <strain evidence="1 2">DSM 11589</strain>
    </source>
</reference>
<keyword evidence="2" id="KW-1185">Reference proteome</keyword>
<dbReference type="RefSeq" id="WP_076400704.1">
    <property type="nucleotide sequence ID" value="NZ_FTOA01000004.1"/>
</dbReference>
<dbReference type="EMBL" id="FTOA01000004">
    <property type="protein sequence ID" value="SIS88168.1"/>
    <property type="molecule type" value="Genomic_DNA"/>
</dbReference>
<evidence type="ECO:0000313" key="1">
    <source>
        <dbReference type="EMBL" id="SIS88168.1"/>
    </source>
</evidence>
<organism evidence="1 2">
    <name type="scientific">Insolitispirillum peregrinum</name>
    <dbReference type="NCBI Taxonomy" id="80876"/>
    <lineage>
        <taxon>Bacteria</taxon>
        <taxon>Pseudomonadati</taxon>
        <taxon>Pseudomonadota</taxon>
        <taxon>Alphaproteobacteria</taxon>
        <taxon>Rhodospirillales</taxon>
        <taxon>Novispirillaceae</taxon>
        <taxon>Insolitispirillum</taxon>
    </lineage>
</organism>
<proteinExistence type="predicted"/>
<dbReference type="AlphaFoldDB" id="A0A1N7MQ79"/>
<protein>
    <submittedName>
        <fullName evidence="1">Uncharacterized protein</fullName>
    </submittedName>
</protein>